<dbReference type="NCBIfam" id="TIGR04057">
    <property type="entry name" value="SusC_RagA_signa"/>
    <property type="match status" value="1"/>
</dbReference>
<dbReference type="Gene3D" id="2.170.130.10">
    <property type="entry name" value="TonB-dependent receptor, plug domain"/>
    <property type="match status" value="1"/>
</dbReference>
<evidence type="ECO:0000256" key="7">
    <source>
        <dbReference type="PROSITE-ProRule" id="PRU01360"/>
    </source>
</evidence>
<dbReference type="InterPro" id="IPR023997">
    <property type="entry name" value="TonB-dep_OMP_SusC/RagA_CS"/>
</dbReference>
<keyword evidence="10" id="KW-1185">Reference proteome</keyword>
<dbReference type="NCBIfam" id="TIGR04056">
    <property type="entry name" value="OMP_RagA_SusC"/>
    <property type="match status" value="1"/>
</dbReference>
<keyword evidence="3 7" id="KW-1134">Transmembrane beta strand</keyword>
<dbReference type="InterPro" id="IPR037066">
    <property type="entry name" value="Plug_dom_sf"/>
</dbReference>
<dbReference type="SUPFAM" id="SSF56935">
    <property type="entry name" value="Porins"/>
    <property type="match status" value="1"/>
</dbReference>
<evidence type="ECO:0000313" key="10">
    <source>
        <dbReference type="Proteomes" id="UP000597338"/>
    </source>
</evidence>
<keyword evidence="5 7" id="KW-0472">Membrane</keyword>
<dbReference type="InterPro" id="IPR008969">
    <property type="entry name" value="CarboxyPept-like_regulatory"/>
</dbReference>
<keyword evidence="6 7" id="KW-0998">Cell outer membrane</keyword>
<evidence type="ECO:0000313" key="9">
    <source>
        <dbReference type="EMBL" id="GGC50048.1"/>
    </source>
</evidence>
<evidence type="ECO:0000256" key="2">
    <source>
        <dbReference type="ARBA" id="ARBA00022448"/>
    </source>
</evidence>
<evidence type="ECO:0000256" key="1">
    <source>
        <dbReference type="ARBA" id="ARBA00004571"/>
    </source>
</evidence>
<keyword evidence="8" id="KW-1133">Transmembrane helix</keyword>
<dbReference type="Proteomes" id="UP000597338">
    <property type="component" value="Unassembled WGS sequence"/>
</dbReference>
<evidence type="ECO:0000256" key="4">
    <source>
        <dbReference type="ARBA" id="ARBA00022692"/>
    </source>
</evidence>
<dbReference type="InterPro" id="IPR039426">
    <property type="entry name" value="TonB-dep_rcpt-like"/>
</dbReference>
<gene>
    <name evidence="9" type="ORF">GCM10011386_47890</name>
</gene>
<dbReference type="InterPro" id="IPR036942">
    <property type="entry name" value="Beta-barrel_TonB_sf"/>
</dbReference>
<protein>
    <submittedName>
        <fullName evidence="9">SusC/RagA family TonB-linked outer membrane protein</fullName>
    </submittedName>
</protein>
<proteinExistence type="inferred from homology"/>
<reference evidence="10" key="1">
    <citation type="journal article" date="2019" name="Int. J. Syst. Evol. Microbiol.">
        <title>The Global Catalogue of Microorganisms (GCM) 10K type strain sequencing project: providing services to taxonomists for standard genome sequencing and annotation.</title>
        <authorList>
            <consortium name="The Broad Institute Genomics Platform"/>
            <consortium name="The Broad Institute Genome Sequencing Center for Infectious Disease"/>
            <person name="Wu L."/>
            <person name="Ma J."/>
        </authorList>
    </citation>
    <scope>NUCLEOTIDE SEQUENCE [LARGE SCALE GENOMIC DNA]</scope>
    <source>
        <strain evidence="10">CGMCC 1.15342</strain>
    </source>
</reference>
<evidence type="ECO:0000256" key="8">
    <source>
        <dbReference type="SAM" id="Phobius"/>
    </source>
</evidence>
<dbReference type="Gene3D" id="2.60.40.1120">
    <property type="entry name" value="Carboxypeptidase-like, regulatory domain"/>
    <property type="match status" value="1"/>
</dbReference>
<dbReference type="EMBL" id="BMIK01000038">
    <property type="protein sequence ID" value="GGC50048.1"/>
    <property type="molecule type" value="Genomic_DNA"/>
</dbReference>
<sequence length="1128" mass="123794">MKNYRDGKGECLSFNDRPTAIYSFLMKVIQITTVLIVTLSTCIYASGRAQPVTLDVKKGTLKQVFNEIKEQGDYYFLYNERLIEGRSVVNFIVVNENIEKVMEKLLANSTLDFSIRGKNVTVFERKDTRNNVHNDRNLATKQQTAIAGRVTDANNTPLAGVSVSLQGTRAGTVTDENGDFSILNNSGAKIIVFSMLGYVTKQLEIGTGRLNVVLEEESTTLDDVVVVGYTSVKKSALTSSVVTLQSEEITGNVTPDLGAMLQGKVAGLTVTNNTGQPGTPANIIVRGVGTITAGQSPLYVVDGIPGGSYNPNDVETITVLKDVGSTALYGADGANGVVVITTKHGRRNQAPVFTVRANSAITQPIWGRFKVADSKELYEFYESLEIPNFEAEYPRSLLDRDFDWLNETYHNGHAQEIYATATGGTERTTYMVSLNHYNQAGSLDHTFFKRTNARLNFTTQLASTLDLSVRMNMSENSRGEEWGHPVPEMAYRGFPWDLPFDENGVPIDIANTPVSEMEWHYANRQNPFHGQLYNYDKSGGVEMGLDFVVNWNILSWLTATNTTRLGRETGWSKQHYDARDNSQVHAGATLGNRNVEEVGYPLPSYRNTTLLKANHTISSHTLGAVLGYEISESKGTYQIGVSANGQPSGMDVISTGTVSSMRITDGFATPSASWSAFGQLSYSYADKYLVNATFRADASTRFAPDNRVGYFPAVSAGWVASDEDFLKDNPVLTYLKVRGSYGLTGNSSIGDFLFLDTYRFGSTYLGVPGAQPSRLANPELGWESATMLSSGIDFTLFNRVEASIDLYKNVNKDLLFAAPVPPSTGFYSYTRNLGSVSNRGLEFQVTSTNIRTSDWRWETSFNMSFNRNRIESLPGEDPDNPGKGAPIMVGSADSHRQRMEEGHELYSWYVKTWKGVNPDDGAPLWWGYLRDSEGNLTENEGLTSIYDDAMPMWHGTASPKFTGGLINTVSWKGLSLGVNIYFVYGGILNSNGFQSDASGLQYNIASMDNGLGWTRWKQPGDIADFPKAIRNNPSQSGLPSSRTLVSGSFLRVRNISLGYALPANLLSAVRLKSARITLTGDNLFTITKFPGADPETHLSSSGINSVAGVVGMRYPLYRAFALGLDISF</sequence>
<dbReference type="Pfam" id="PF13715">
    <property type="entry name" value="CarbopepD_reg_2"/>
    <property type="match status" value="1"/>
</dbReference>
<feature type="transmembrane region" description="Helical" evidence="8">
    <location>
        <begin position="21"/>
        <end position="46"/>
    </location>
</feature>
<dbReference type="PROSITE" id="PS52016">
    <property type="entry name" value="TONB_DEPENDENT_REC_3"/>
    <property type="match status" value="1"/>
</dbReference>
<evidence type="ECO:0000256" key="6">
    <source>
        <dbReference type="ARBA" id="ARBA00023237"/>
    </source>
</evidence>
<dbReference type="RefSeq" id="WP_188754013.1">
    <property type="nucleotide sequence ID" value="NZ_BMIK01000038.1"/>
</dbReference>
<comment type="similarity">
    <text evidence="7">Belongs to the TonB-dependent receptor family.</text>
</comment>
<comment type="caution">
    <text evidence="9">The sequence shown here is derived from an EMBL/GenBank/DDBJ whole genome shotgun (WGS) entry which is preliminary data.</text>
</comment>
<comment type="subcellular location">
    <subcellularLocation>
        <location evidence="1 7">Cell outer membrane</location>
        <topology evidence="1 7">Multi-pass membrane protein</topology>
    </subcellularLocation>
</comment>
<keyword evidence="4 7" id="KW-0812">Transmembrane</keyword>
<evidence type="ECO:0000256" key="5">
    <source>
        <dbReference type="ARBA" id="ARBA00023136"/>
    </source>
</evidence>
<organism evidence="9 10">
    <name type="scientific">Parapedobacter defluvii</name>
    <dbReference type="NCBI Taxonomy" id="2045106"/>
    <lineage>
        <taxon>Bacteria</taxon>
        <taxon>Pseudomonadati</taxon>
        <taxon>Bacteroidota</taxon>
        <taxon>Sphingobacteriia</taxon>
        <taxon>Sphingobacteriales</taxon>
        <taxon>Sphingobacteriaceae</taxon>
        <taxon>Parapedobacter</taxon>
    </lineage>
</organism>
<accession>A0ABQ1N343</accession>
<dbReference type="InterPro" id="IPR023996">
    <property type="entry name" value="TonB-dep_OMP_SusC/RagA"/>
</dbReference>
<dbReference type="SUPFAM" id="SSF49464">
    <property type="entry name" value="Carboxypeptidase regulatory domain-like"/>
    <property type="match status" value="1"/>
</dbReference>
<evidence type="ECO:0000256" key="3">
    <source>
        <dbReference type="ARBA" id="ARBA00022452"/>
    </source>
</evidence>
<keyword evidence="2 7" id="KW-0813">Transport</keyword>
<dbReference type="Gene3D" id="2.40.170.20">
    <property type="entry name" value="TonB-dependent receptor, beta-barrel domain"/>
    <property type="match status" value="1"/>
</dbReference>
<name>A0ABQ1N343_9SPHI</name>